<keyword evidence="3" id="KW-1185">Reference proteome</keyword>
<accession>A0A2M9XD37</accession>
<evidence type="ECO:0000256" key="1">
    <source>
        <dbReference type="SAM" id="Phobius"/>
    </source>
</evidence>
<reference evidence="2 3" key="1">
    <citation type="submission" date="2017-07" db="EMBL/GenBank/DDBJ databases">
        <title>Leptospira spp. isolated from tropical soils.</title>
        <authorList>
            <person name="Thibeaux R."/>
            <person name="Iraola G."/>
            <person name="Ferres I."/>
            <person name="Bierque E."/>
            <person name="Girault D."/>
            <person name="Soupe-Gilbert M.-E."/>
            <person name="Picardeau M."/>
            <person name="Goarant C."/>
        </authorList>
    </citation>
    <scope>NUCLEOTIDE SEQUENCE [LARGE SCALE GENOMIC DNA]</scope>
    <source>
        <strain evidence="2 3">MCA1-C-A1</strain>
    </source>
</reference>
<comment type="caution">
    <text evidence="2">The sequence shown here is derived from an EMBL/GenBank/DDBJ whole genome shotgun (WGS) entry which is preliminary data.</text>
</comment>
<feature type="transmembrane region" description="Helical" evidence="1">
    <location>
        <begin position="6"/>
        <end position="28"/>
    </location>
</feature>
<sequence length="131" mass="14818">MIQSVVAPIVSGIAGFICAFLFSGPLYFGLSKFLNLPSQEEKKNLGLRIFLNFCVFLATAFSISLILQYMSLQNKAQGQSIAFILWFGFIFTSSSIDVIWKGKHLKLWIFESISSLITIQVLMFVLLLFYK</sequence>
<gene>
    <name evidence="2" type="ORF">CH357_10580</name>
</gene>
<protein>
    <recommendedName>
        <fullName evidence="4">DUF1761 domain-containing protein</fullName>
    </recommendedName>
</protein>
<dbReference type="EMBL" id="NPDN01000005">
    <property type="protein sequence ID" value="PJZ25597.1"/>
    <property type="molecule type" value="Genomic_DNA"/>
</dbReference>
<keyword evidence="1" id="KW-0812">Transmembrane</keyword>
<dbReference type="InterPro" id="IPR013879">
    <property type="entry name" value="DUF1761"/>
</dbReference>
<feature type="transmembrane region" description="Helical" evidence="1">
    <location>
        <begin position="107"/>
        <end position="130"/>
    </location>
</feature>
<evidence type="ECO:0000313" key="2">
    <source>
        <dbReference type="EMBL" id="PJZ25597.1"/>
    </source>
</evidence>
<dbReference type="Pfam" id="PF08570">
    <property type="entry name" value="DUF1761"/>
    <property type="match status" value="1"/>
</dbReference>
<keyword evidence="1" id="KW-1133">Transmembrane helix</keyword>
<feature type="transmembrane region" description="Helical" evidence="1">
    <location>
        <begin position="81"/>
        <end position="100"/>
    </location>
</feature>
<proteinExistence type="predicted"/>
<keyword evidence="1" id="KW-0472">Membrane</keyword>
<dbReference type="AlphaFoldDB" id="A0A2M9XD37"/>
<feature type="transmembrane region" description="Helical" evidence="1">
    <location>
        <begin position="49"/>
        <end position="69"/>
    </location>
</feature>
<dbReference type="RefSeq" id="WP_100706967.1">
    <property type="nucleotide sequence ID" value="NZ_NPDL01000008.1"/>
</dbReference>
<name>A0A2M9XD37_9LEPT</name>
<evidence type="ECO:0008006" key="4">
    <source>
        <dbReference type="Google" id="ProtNLM"/>
    </source>
</evidence>
<evidence type="ECO:0000313" key="3">
    <source>
        <dbReference type="Proteomes" id="UP000232196"/>
    </source>
</evidence>
<dbReference type="OrthoDB" id="330237at2"/>
<dbReference type="Proteomes" id="UP000232196">
    <property type="component" value="Unassembled WGS sequence"/>
</dbReference>
<organism evidence="2 3">
    <name type="scientific">Leptospira hartskeerlii</name>
    <dbReference type="NCBI Taxonomy" id="2023177"/>
    <lineage>
        <taxon>Bacteria</taxon>
        <taxon>Pseudomonadati</taxon>
        <taxon>Spirochaetota</taxon>
        <taxon>Spirochaetia</taxon>
        <taxon>Leptospirales</taxon>
        <taxon>Leptospiraceae</taxon>
        <taxon>Leptospira</taxon>
    </lineage>
</organism>